<dbReference type="RefSeq" id="WP_192591291.1">
    <property type="nucleotide sequence ID" value="NZ_JADBEE010000001.1"/>
</dbReference>
<keyword evidence="7 8" id="KW-0472">Membrane</keyword>
<feature type="domain" description="ABC transmembrane type-1" evidence="10">
    <location>
        <begin position="25"/>
        <end position="214"/>
    </location>
</feature>
<comment type="subcellular location">
    <subcellularLocation>
        <location evidence="1 8">Cell membrane</location>
        <topology evidence="1 8">Multi-pass membrane protein</topology>
    </subcellularLocation>
</comment>
<dbReference type="Pfam" id="PF00528">
    <property type="entry name" value="BPD_transp_1"/>
    <property type="match status" value="1"/>
</dbReference>
<dbReference type="InterPro" id="IPR000515">
    <property type="entry name" value="MetI-like"/>
</dbReference>
<dbReference type="SUPFAM" id="SSF161098">
    <property type="entry name" value="MetI-like"/>
    <property type="match status" value="1"/>
</dbReference>
<evidence type="ECO:0000256" key="9">
    <source>
        <dbReference type="SAM" id="MobiDB-lite"/>
    </source>
</evidence>
<accession>A0ABR9J6C0</accession>
<evidence type="ECO:0000256" key="4">
    <source>
        <dbReference type="ARBA" id="ARBA00022692"/>
    </source>
</evidence>
<proteinExistence type="inferred from homology"/>
<feature type="transmembrane region" description="Helical" evidence="8">
    <location>
        <begin position="63"/>
        <end position="84"/>
    </location>
</feature>
<keyword evidence="3" id="KW-1003">Cell membrane</keyword>
<dbReference type="InterPro" id="IPR043429">
    <property type="entry name" value="ArtM/GltK/GlnP/TcyL/YhdX-like"/>
</dbReference>
<reference evidence="11 12" key="1">
    <citation type="submission" date="2020-10" db="EMBL/GenBank/DDBJ databases">
        <title>Sequencing the genomes of 1000 actinobacteria strains.</title>
        <authorList>
            <person name="Klenk H.-P."/>
        </authorList>
    </citation>
    <scope>NUCLEOTIDE SEQUENCE [LARGE SCALE GENOMIC DNA]</scope>
    <source>
        <strain evidence="11 12">DSM 15474</strain>
    </source>
</reference>
<feature type="transmembrane region" description="Helical" evidence="8">
    <location>
        <begin position="25"/>
        <end position="51"/>
    </location>
</feature>
<evidence type="ECO:0000313" key="12">
    <source>
        <dbReference type="Proteomes" id="UP000636579"/>
    </source>
</evidence>
<dbReference type="Gene3D" id="1.10.3720.10">
    <property type="entry name" value="MetI-like"/>
    <property type="match status" value="1"/>
</dbReference>
<evidence type="ECO:0000313" key="11">
    <source>
        <dbReference type="EMBL" id="MBE1514551.1"/>
    </source>
</evidence>
<dbReference type="InterPro" id="IPR010065">
    <property type="entry name" value="AA_ABC_transptr_permease_3TM"/>
</dbReference>
<dbReference type="CDD" id="cd06261">
    <property type="entry name" value="TM_PBP2"/>
    <property type="match status" value="1"/>
</dbReference>
<comment type="similarity">
    <text evidence="8">Belongs to the binding-protein-dependent transport system permease family.</text>
</comment>
<dbReference type="Proteomes" id="UP000636579">
    <property type="component" value="Unassembled WGS sequence"/>
</dbReference>
<evidence type="ECO:0000256" key="2">
    <source>
        <dbReference type="ARBA" id="ARBA00022448"/>
    </source>
</evidence>
<keyword evidence="4 8" id="KW-0812">Transmembrane</keyword>
<name>A0ABR9J6C0_9MICC</name>
<dbReference type="InterPro" id="IPR035906">
    <property type="entry name" value="MetI-like_sf"/>
</dbReference>
<evidence type="ECO:0000256" key="7">
    <source>
        <dbReference type="ARBA" id="ARBA00023136"/>
    </source>
</evidence>
<evidence type="ECO:0000256" key="5">
    <source>
        <dbReference type="ARBA" id="ARBA00022970"/>
    </source>
</evidence>
<evidence type="ECO:0000256" key="6">
    <source>
        <dbReference type="ARBA" id="ARBA00022989"/>
    </source>
</evidence>
<keyword evidence="2 8" id="KW-0813">Transport</keyword>
<dbReference type="NCBIfam" id="TIGR01726">
    <property type="entry name" value="HEQRo_perm_3TM"/>
    <property type="match status" value="1"/>
</dbReference>
<evidence type="ECO:0000256" key="1">
    <source>
        <dbReference type="ARBA" id="ARBA00004651"/>
    </source>
</evidence>
<feature type="region of interest" description="Disordered" evidence="9">
    <location>
        <begin position="245"/>
        <end position="264"/>
    </location>
</feature>
<keyword evidence="12" id="KW-1185">Reference proteome</keyword>
<feature type="transmembrane region" description="Helical" evidence="8">
    <location>
        <begin position="192"/>
        <end position="217"/>
    </location>
</feature>
<gene>
    <name evidence="11" type="ORF">H4W26_001306</name>
</gene>
<keyword evidence="5" id="KW-0029">Amino-acid transport</keyword>
<sequence length="264" mass="29196">MDWLDQQQQYFETLQNFGPRLWDGFLLTVQLTLVGAALAFVLAVILGLMAGSPNLWLRGPARVIIEFFRGTSLLVQLFWVYYVLPLFGLTLESAFTVGVIALGVNYGAYGAEAVRASLTSVSSGQWEATVALSMSWPHKIRRIIFPQAWALMIPSLANLLVHLMKGSAIVYIVGLNDFQWELDQLRRVTDAWFSYAFIGLIAYFLFALILTLGMRLLEIRAKHRLGQGPTLREILSPAPKMPIASAHPGSTPSLFVGKNPGGQG</sequence>
<dbReference type="PANTHER" id="PTHR30614:SF0">
    <property type="entry name" value="L-CYSTINE TRANSPORT SYSTEM PERMEASE PROTEIN TCYL"/>
    <property type="match status" value="1"/>
</dbReference>
<protein>
    <submittedName>
        <fullName evidence="11">Polar amino acid transport system permease protein</fullName>
    </submittedName>
</protein>
<dbReference type="EMBL" id="JADBEE010000001">
    <property type="protein sequence ID" value="MBE1514551.1"/>
    <property type="molecule type" value="Genomic_DNA"/>
</dbReference>
<comment type="caution">
    <text evidence="11">The sequence shown here is derived from an EMBL/GenBank/DDBJ whole genome shotgun (WGS) entry which is preliminary data.</text>
</comment>
<evidence type="ECO:0000256" key="3">
    <source>
        <dbReference type="ARBA" id="ARBA00022475"/>
    </source>
</evidence>
<evidence type="ECO:0000256" key="8">
    <source>
        <dbReference type="RuleBase" id="RU363032"/>
    </source>
</evidence>
<feature type="transmembrane region" description="Helical" evidence="8">
    <location>
        <begin position="90"/>
        <end position="109"/>
    </location>
</feature>
<dbReference type="PROSITE" id="PS50928">
    <property type="entry name" value="ABC_TM1"/>
    <property type="match status" value="1"/>
</dbReference>
<feature type="transmembrane region" description="Helical" evidence="8">
    <location>
        <begin position="148"/>
        <end position="172"/>
    </location>
</feature>
<evidence type="ECO:0000259" key="10">
    <source>
        <dbReference type="PROSITE" id="PS50928"/>
    </source>
</evidence>
<dbReference type="PANTHER" id="PTHR30614">
    <property type="entry name" value="MEMBRANE COMPONENT OF AMINO ACID ABC TRANSPORTER"/>
    <property type="match status" value="1"/>
</dbReference>
<organism evidence="11 12">
    <name type="scientific">Nesterenkonia halotolerans</name>
    <dbReference type="NCBI Taxonomy" id="225325"/>
    <lineage>
        <taxon>Bacteria</taxon>
        <taxon>Bacillati</taxon>
        <taxon>Actinomycetota</taxon>
        <taxon>Actinomycetes</taxon>
        <taxon>Micrococcales</taxon>
        <taxon>Micrococcaceae</taxon>
        <taxon>Nesterenkonia</taxon>
    </lineage>
</organism>
<keyword evidence="6 8" id="KW-1133">Transmembrane helix</keyword>